<reference evidence="1" key="1">
    <citation type="submission" date="2021-01" db="EMBL/GenBank/DDBJ databases">
        <authorList>
            <person name="Corre E."/>
            <person name="Pelletier E."/>
            <person name="Niang G."/>
            <person name="Scheremetjew M."/>
            <person name="Finn R."/>
            <person name="Kale V."/>
            <person name="Holt S."/>
            <person name="Cochrane G."/>
            <person name="Meng A."/>
            <person name="Brown T."/>
            <person name="Cohen L."/>
        </authorList>
    </citation>
    <scope>NUCLEOTIDE SEQUENCE</scope>
    <source>
        <strain evidence="1">PLY429</strain>
    </source>
</reference>
<organism evidence="1">
    <name type="scientific">Tetraselmis chuii</name>
    <dbReference type="NCBI Taxonomy" id="63592"/>
    <lineage>
        <taxon>Eukaryota</taxon>
        <taxon>Viridiplantae</taxon>
        <taxon>Chlorophyta</taxon>
        <taxon>core chlorophytes</taxon>
        <taxon>Chlorodendrophyceae</taxon>
        <taxon>Chlorodendrales</taxon>
        <taxon>Chlorodendraceae</taxon>
        <taxon>Tetraselmis</taxon>
    </lineage>
</organism>
<dbReference type="InterPro" id="IPR027417">
    <property type="entry name" value="P-loop_NTPase"/>
</dbReference>
<dbReference type="Pfam" id="PF13469">
    <property type="entry name" value="Sulfotransfer_3"/>
    <property type="match status" value="1"/>
</dbReference>
<dbReference type="AlphaFoldDB" id="A0A7S1SQG8"/>
<accession>A0A7S1SQG8</accession>
<dbReference type="Gene3D" id="3.40.50.300">
    <property type="entry name" value="P-loop containing nucleotide triphosphate hydrolases"/>
    <property type="match status" value="1"/>
</dbReference>
<sequence>MQQVFKSAAHMADTYYWYAYLQRPTDQEVTDFILEQGELLHRLYLRDRALIPPANLHELSFDSLEADPKAALRRIYHAFGWESFGSILPAIEHYCRSLSDFKKNDHRRLEPAMEAEVRSRWELLFTAFGYS</sequence>
<proteinExistence type="predicted"/>
<dbReference type="SUPFAM" id="SSF52540">
    <property type="entry name" value="P-loop containing nucleoside triphosphate hydrolases"/>
    <property type="match status" value="1"/>
</dbReference>
<evidence type="ECO:0000313" key="1">
    <source>
        <dbReference type="EMBL" id="CAD9205748.1"/>
    </source>
</evidence>
<protein>
    <submittedName>
        <fullName evidence="1">Uncharacterized protein</fullName>
    </submittedName>
</protein>
<name>A0A7S1SQG8_9CHLO</name>
<gene>
    <name evidence="1" type="ORF">TCHU04912_LOCUS7984</name>
</gene>
<dbReference type="EMBL" id="HBGG01015575">
    <property type="protein sequence ID" value="CAD9205748.1"/>
    <property type="molecule type" value="Transcribed_RNA"/>
</dbReference>